<sequence>MFILFLFFLIINSTQSFTEGIQYFEKLSLSSTEPTYTSKAFSYILNHGGYAILSAGRNSYDPYDFDLEDSAINCRREQLQNDLLEHGYLFSTIRGVYDGIEETSFFVSLFNNTIEQIYEIMNLGMKYNQESVIYVGQERHQSLVEQQLIYINGALNGSYISGNGFKIFLPSSSMIDNYSEVNVCPVNKFVFTLIFDFNYLYKYDRQRFLQINTSIRRNKSSEIEAVRQANVMPQRQQFFFSVS</sequence>
<comment type="caution">
    <text evidence="2">The sequence shown here is derived from an EMBL/GenBank/DDBJ whole genome shotgun (WGS) entry which is preliminary data.</text>
</comment>
<gene>
    <name evidence="3" type="ORF">EDS130_LOCUS39549</name>
    <name evidence="2" type="ORF">XAT740_LOCUS30350</name>
</gene>
<organism evidence="2 4">
    <name type="scientific">Adineta ricciae</name>
    <name type="common">Rotifer</name>
    <dbReference type="NCBI Taxonomy" id="249248"/>
    <lineage>
        <taxon>Eukaryota</taxon>
        <taxon>Metazoa</taxon>
        <taxon>Spiralia</taxon>
        <taxon>Gnathifera</taxon>
        <taxon>Rotifera</taxon>
        <taxon>Eurotatoria</taxon>
        <taxon>Bdelloidea</taxon>
        <taxon>Adinetida</taxon>
        <taxon>Adinetidae</taxon>
        <taxon>Adineta</taxon>
    </lineage>
</organism>
<evidence type="ECO:0000256" key="1">
    <source>
        <dbReference type="SAM" id="SignalP"/>
    </source>
</evidence>
<dbReference type="Proteomes" id="UP000663828">
    <property type="component" value="Unassembled WGS sequence"/>
</dbReference>
<dbReference type="Pfam" id="PF23780">
    <property type="entry name" value="S-AdoMet_lyase"/>
    <property type="match status" value="1"/>
</dbReference>
<name>A0A815FRB1_ADIRI</name>
<feature type="chain" id="PRO_5035605162" evidence="1">
    <location>
        <begin position="17"/>
        <end position="243"/>
    </location>
</feature>
<evidence type="ECO:0000313" key="3">
    <source>
        <dbReference type="EMBL" id="CAF1451519.1"/>
    </source>
</evidence>
<feature type="signal peptide" evidence="1">
    <location>
        <begin position="1"/>
        <end position="16"/>
    </location>
</feature>
<dbReference type="EMBL" id="CAJNOJ010000447">
    <property type="protein sequence ID" value="CAF1451519.1"/>
    <property type="molecule type" value="Genomic_DNA"/>
</dbReference>
<accession>A0A815FRB1</accession>
<reference evidence="2" key="1">
    <citation type="submission" date="2021-02" db="EMBL/GenBank/DDBJ databases">
        <authorList>
            <person name="Nowell W R."/>
        </authorList>
    </citation>
    <scope>NUCLEOTIDE SEQUENCE</scope>
</reference>
<evidence type="ECO:0000313" key="4">
    <source>
        <dbReference type="Proteomes" id="UP000663828"/>
    </source>
</evidence>
<dbReference type="AlphaFoldDB" id="A0A815FRB1"/>
<dbReference type="Proteomes" id="UP000663852">
    <property type="component" value="Unassembled WGS sequence"/>
</dbReference>
<keyword evidence="4" id="KW-1185">Reference proteome</keyword>
<keyword evidence="1" id="KW-0732">Signal</keyword>
<dbReference type="EMBL" id="CAJNOR010002698">
    <property type="protein sequence ID" value="CAF1329406.1"/>
    <property type="molecule type" value="Genomic_DNA"/>
</dbReference>
<evidence type="ECO:0000313" key="2">
    <source>
        <dbReference type="EMBL" id="CAF1329406.1"/>
    </source>
</evidence>
<protein>
    <submittedName>
        <fullName evidence="2">Uncharacterized protein</fullName>
    </submittedName>
</protein>
<dbReference type="InterPro" id="IPR057548">
    <property type="entry name" value="S-AdoMet_lyase-like"/>
</dbReference>
<proteinExistence type="predicted"/>